<evidence type="ECO:0000313" key="7">
    <source>
        <dbReference type="Proteomes" id="UP001316189"/>
    </source>
</evidence>
<dbReference type="InterPro" id="IPR033132">
    <property type="entry name" value="GH_1_N_CS"/>
</dbReference>
<feature type="region of interest" description="Disordered" evidence="5">
    <location>
        <begin position="308"/>
        <end position="338"/>
    </location>
</feature>
<keyword evidence="2" id="KW-0378">Hydrolase</keyword>
<evidence type="ECO:0000256" key="3">
    <source>
        <dbReference type="ARBA" id="ARBA00023295"/>
    </source>
</evidence>
<dbReference type="Pfam" id="PF00232">
    <property type="entry name" value="Glyco_hydro_1"/>
    <property type="match status" value="1"/>
</dbReference>
<keyword evidence="3" id="KW-0326">Glycosidase</keyword>
<accession>A0ABY5L2G2</accession>
<dbReference type="InterPro" id="IPR017853">
    <property type="entry name" value="GH"/>
</dbReference>
<dbReference type="EMBL" id="CP101988">
    <property type="protein sequence ID" value="UUI76243.1"/>
    <property type="molecule type" value="Genomic_DNA"/>
</dbReference>
<sequence length="484" mass="52632">MTTSRPSGRQFPADFLWGSATASYQIEGAAAEDGRGPSIWDTFSATPGKVLNGDTGAVAIDHYHRTAEDVALMKAHGLHAYRFSIAWPRIQPTGSGAVNQKGLDFYSRLVDQLVEAGIDPVVTLYHWDLPQALEDAGGWPARDTAYRFADYAAVVAEALGDRVKIWTTLNEPWCSAYLGYASGVHAPGRENHADSLAAVHHLNLAHGLGGRAVREIVGAETQLSITLNLHVTRAASTSPEDIDAKRRIDGLANGVFLGPLLDGAYPADVLADTAEITDWSFVQDGDLETINTGIDVLGVNYYSTGMVRKSQTPRVPGDGTPGPDGHKSSPLSPWPGTDDIEWMAMPGPHTAMGWNIDPEGLTELLLDLHAAYPGLPLAITENGAAFDDEVTPDGRVHDERRVSYLHDHIDAVGVAMDKGVDVRGYFVWSLFDNFEWAYGYDRRFGIVRVDYDTLERTRKDSSYWYAELVRTGAIPSVESAPELG</sequence>
<comment type="similarity">
    <text evidence="1 4">Belongs to the glycosyl hydrolase 1 family.</text>
</comment>
<proteinExistence type="inferred from homology"/>
<dbReference type="PANTHER" id="PTHR10353">
    <property type="entry name" value="GLYCOSYL HYDROLASE"/>
    <property type="match status" value="1"/>
</dbReference>
<evidence type="ECO:0000256" key="1">
    <source>
        <dbReference type="ARBA" id="ARBA00010838"/>
    </source>
</evidence>
<reference evidence="6 7" key="1">
    <citation type="submission" date="2022-07" db="EMBL/GenBank/DDBJ databases">
        <title>Novel species in genus cellulomonas.</title>
        <authorList>
            <person name="Ye L."/>
        </authorList>
    </citation>
    <scope>NUCLEOTIDE SEQUENCE [LARGE SCALE GENOMIC DNA]</scope>
    <source>
        <strain evidence="7">zg-Y338</strain>
    </source>
</reference>
<dbReference type="PRINTS" id="PR00131">
    <property type="entry name" value="GLHYDRLASE1"/>
</dbReference>
<organism evidence="6 7">
    <name type="scientific">Cellulomonas chengniuliangii</name>
    <dbReference type="NCBI Taxonomy" id="2968084"/>
    <lineage>
        <taxon>Bacteria</taxon>
        <taxon>Bacillati</taxon>
        <taxon>Actinomycetota</taxon>
        <taxon>Actinomycetes</taxon>
        <taxon>Micrococcales</taxon>
        <taxon>Cellulomonadaceae</taxon>
        <taxon>Cellulomonas</taxon>
    </lineage>
</organism>
<evidence type="ECO:0000313" key="6">
    <source>
        <dbReference type="EMBL" id="UUI76243.1"/>
    </source>
</evidence>
<gene>
    <name evidence="6" type="ORF">NP064_04915</name>
</gene>
<dbReference type="Proteomes" id="UP001316189">
    <property type="component" value="Chromosome"/>
</dbReference>
<dbReference type="InterPro" id="IPR001360">
    <property type="entry name" value="Glyco_hydro_1"/>
</dbReference>
<keyword evidence="7" id="KW-1185">Reference proteome</keyword>
<evidence type="ECO:0000256" key="5">
    <source>
        <dbReference type="SAM" id="MobiDB-lite"/>
    </source>
</evidence>
<evidence type="ECO:0000256" key="4">
    <source>
        <dbReference type="RuleBase" id="RU003690"/>
    </source>
</evidence>
<dbReference type="PANTHER" id="PTHR10353:SF36">
    <property type="entry name" value="LP05116P"/>
    <property type="match status" value="1"/>
</dbReference>
<dbReference type="PROSITE" id="PS00653">
    <property type="entry name" value="GLYCOSYL_HYDROL_F1_2"/>
    <property type="match status" value="1"/>
</dbReference>
<protein>
    <submittedName>
        <fullName evidence="6">Beta-glucosidase</fullName>
    </submittedName>
</protein>
<dbReference type="RefSeq" id="WP_227570774.1">
    <property type="nucleotide sequence ID" value="NZ_CP101988.1"/>
</dbReference>
<dbReference type="SUPFAM" id="SSF51445">
    <property type="entry name" value="(Trans)glycosidases"/>
    <property type="match status" value="1"/>
</dbReference>
<name>A0ABY5L2G2_9CELL</name>
<dbReference type="Gene3D" id="3.20.20.80">
    <property type="entry name" value="Glycosidases"/>
    <property type="match status" value="1"/>
</dbReference>
<evidence type="ECO:0000256" key="2">
    <source>
        <dbReference type="ARBA" id="ARBA00022801"/>
    </source>
</evidence>